<dbReference type="PROSITE" id="PS00136">
    <property type="entry name" value="SUBTILASE_ASP"/>
    <property type="match status" value="1"/>
</dbReference>
<dbReference type="Proteomes" id="UP000590647">
    <property type="component" value="Unassembled WGS sequence"/>
</dbReference>
<feature type="domain" description="Peptidase S8/S53" evidence="10">
    <location>
        <begin position="250"/>
        <end position="504"/>
    </location>
</feature>
<evidence type="ECO:0000256" key="3">
    <source>
        <dbReference type="ARBA" id="ARBA00022801"/>
    </source>
</evidence>
<dbReference type="GO" id="GO:0006508">
    <property type="term" value="P:proteolysis"/>
    <property type="evidence" value="ECO:0007669"/>
    <property type="project" value="UniProtKB-KW"/>
</dbReference>
<dbReference type="InterPro" id="IPR023827">
    <property type="entry name" value="Peptidase_S8_Asp-AS"/>
</dbReference>
<evidence type="ECO:0000256" key="1">
    <source>
        <dbReference type="ARBA" id="ARBA00011073"/>
    </source>
</evidence>
<keyword evidence="2 6" id="KW-0645">Protease</keyword>
<accession>A0A7W9H947</accession>
<dbReference type="GO" id="GO:0004252">
    <property type="term" value="F:serine-type endopeptidase activity"/>
    <property type="evidence" value="ECO:0007669"/>
    <property type="project" value="UniProtKB-UniRule"/>
</dbReference>
<dbReference type="SUPFAM" id="SSF52743">
    <property type="entry name" value="Subtilisin-like"/>
    <property type="match status" value="1"/>
</dbReference>
<evidence type="ECO:0000256" key="2">
    <source>
        <dbReference type="ARBA" id="ARBA00022670"/>
    </source>
</evidence>
<feature type="compositionally biased region" description="Basic and acidic residues" evidence="8">
    <location>
        <begin position="279"/>
        <end position="290"/>
    </location>
</feature>
<evidence type="ECO:0000259" key="10">
    <source>
        <dbReference type="Pfam" id="PF00082"/>
    </source>
</evidence>
<dbReference type="PROSITE" id="PS00138">
    <property type="entry name" value="SUBTILASE_SER"/>
    <property type="match status" value="1"/>
</dbReference>
<dbReference type="InterPro" id="IPR022398">
    <property type="entry name" value="Peptidase_S8_His-AS"/>
</dbReference>
<evidence type="ECO:0000256" key="4">
    <source>
        <dbReference type="ARBA" id="ARBA00022825"/>
    </source>
</evidence>
<protein>
    <submittedName>
        <fullName evidence="11">Subtilisin family serine protease</fullName>
    </submittedName>
</protein>
<dbReference type="InterPro" id="IPR050131">
    <property type="entry name" value="Peptidase_S8_subtilisin-like"/>
</dbReference>
<feature type="compositionally biased region" description="Low complexity" evidence="8">
    <location>
        <begin position="37"/>
        <end position="53"/>
    </location>
</feature>
<feature type="active site" description="Charge relay system" evidence="5 6">
    <location>
        <position position="259"/>
    </location>
</feature>
<feature type="signal peptide" evidence="9">
    <location>
        <begin position="1"/>
        <end position="37"/>
    </location>
</feature>
<organism evidence="11 12">
    <name type="scientific">Streptomyces caelestis</name>
    <dbReference type="NCBI Taxonomy" id="36816"/>
    <lineage>
        <taxon>Bacteria</taxon>
        <taxon>Bacillati</taxon>
        <taxon>Actinomycetota</taxon>
        <taxon>Actinomycetes</taxon>
        <taxon>Kitasatosporales</taxon>
        <taxon>Streptomycetaceae</taxon>
        <taxon>Streptomyces</taxon>
    </lineage>
</organism>
<comment type="caution">
    <text evidence="11">The sequence shown here is derived from an EMBL/GenBank/DDBJ whole genome shotgun (WGS) entry which is preliminary data.</text>
</comment>
<feature type="active site" description="Charge relay system" evidence="5 6">
    <location>
        <position position="466"/>
    </location>
</feature>
<name>A0A7W9H947_9ACTN</name>
<feature type="region of interest" description="Disordered" evidence="8">
    <location>
        <begin position="279"/>
        <end position="308"/>
    </location>
</feature>
<dbReference type="RefSeq" id="WP_260423367.1">
    <property type="nucleotide sequence ID" value="NZ_JBEZUX010000008.1"/>
</dbReference>
<dbReference type="InterPro" id="IPR036852">
    <property type="entry name" value="Peptidase_S8/S53_dom_sf"/>
</dbReference>
<dbReference type="InterPro" id="IPR023828">
    <property type="entry name" value="Peptidase_S8_Ser-AS"/>
</dbReference>
<keyword evidence="3 6" id="KW-0378">Hydrolase</keyword>
<dbReference type="InterPro" id="IPR015500">
    <property type="entry name" value="Peptidase_S8_subtilisin-rel"/>
</dbReference>
<feature type="region of interest" description="Disordered" evidence="8">
    <location>
        <begin position="526"/>
        <end position="547"/>
    </location>
</feature>
<dbReference type="PANTHER" id="PTHR43806:SF11">
    <property type="entry name" value="CEREVISIN-RELATED"/>
    <property type="match status" value="1"/>
</dbReference>
<evidence type="ECO:0000313" key="11">
    <source>
        <dbReference type="EMBL" id="MBB5797958.1"/>
    </source>
</evidence>
<dbReference type="EMBL" id="JACHNE010000001">
    <property type="protein sequence ID" value="MBB5797958.1"/>
    <property type="molecule type" value="Genomic_DNA"/>
</dbReference>
<gene>
    <name evidence="11" type="ORF">HDA41_005922</name>
</gene>
<comment type="similarity">
    <text evidence="1 6 7">Belongs to the peptidase S8 family.</text>
</comment>
<dbReference type="InterPro" id="IPR000209">
    <property type="entry name" value="Peptidase_S8/S53_dom"/>
</dbReference>
<dbReference type="Gene3D" id="3.40.50.200">
    <property type="entry name" value="Peptidase S8/S53 domain"/>
    <property type="match status" value="1"/>
</dbReference>
<dbReference type="PROSITE" id="PS51892">
    <property type="entry name" value="SUBTILASE"/>
    <property type="match status" value="1"/>
</dbReference>
<dbReference type="PANTHER" id="PTHR43806">
    <property type="entry name" value="PEPTIDASE S8"/>
    <property type="match status" value="1"/>
</dbReference>
<dbReference type="AlphaFoldDB" id="A0A7W9H947"/>
<dbReference type="PROSITE" id="PS00137">
    <property type="entry name" value="SUBTILASE_HIS"/>
    <property type="match status" value="1"/>
</dbReference>
<keyword evidence="4 6" id="KW-0720">Serine protease</keyword>
<dbReference type="PRINTS" id="PR00723">
    <property type="entry name" value="SUBTILISIN"/>
</dbReference>
<reference evidence="11 12" key="1">
    <citation type="submission" date="2020-08" db="EMBL/GenBank/DDBJ databases">
        <title>Sequencing the genomes of 1000 actinobacteria strains.</title>
        <authorList>
            <person name="Klenk H.-P."/>
        </authorList>
    </citation>
    <scope>NUCLEOTIDE SEQUENCE [LARGE SCALE GENOMIC DNA]</scope>
    <source>
        <strain evidence="11 12">DSM 40084</strain>
    </source>
</reference>
<evidence type="ECO:0000313" key="12">
    <source>
        <dbReference type="Proteomes" id="UP000590647"/>
    </source>
</evidence>
<feature type="region of interest" description="Disordered" evidence="8">
    <location>
        <begin position="37"/>
        <end position="58"/>
    </location>
</feature>
<evidence type="ECO:0000256" key="8">
    <source>
        <dbReference type="SAM" id="MobiDB-lite"/>
    </source>
</evidence>
<evidence type="ECO:0000256" key="9">
    <source>
        <dbReference type="SAM" id="SignalP"/>
    </source>
</evidence>
<evidence type="ECO:0000256" key="7">
    <source>
        <dbReference type="RuleBase" id="RU003355"/>
    </source>
</evidence>
<feature type="chain" id="PRO_5031171854" evidence="9">
    <location>
        <begin position="38"/>
        <end position="1144"/>
    </location>
</feature>
<sequence length="1144" mass="118896">MQNKHQRTRGRRHGQGGTVFGIAAVLALAGLTATATAAPTAPSTPAGPSAPSPDGLTRPAARVTLLTGDTVGLDRTGRVVEVRPGQGRSGIGYSVRRFAGHTYVVPLDATRLLGSGRLDRRLFDVTQLVEDGYDDAHRKQVPLIVSYDGSGTVQKGARESLFAAAADVTHRLPAIHGDALTADKPDAGKVWRALTDSVGGRAAVTTAPGIERVWLDGRVRISAQDAVAPDPRGGVARIGAPAAWKAGYDGKGVKVAVLDTGIDATHPDLKGRIRKAKDFTDSGSTDDRQGHGTHVASTIAGSGATSGGKYKGVSPGAELLVGKVLDDTGFGENSDIIAGMQWAVAQGAKVVNMSLGEDDTADVDPLEQAVNDLSASSHTLFVIAAGNSGPSDSALGTPGSAAAALTVAAVDRDDKIASWSSRGPTADGRLKPDIAAPGVDIIAAKAAHGTEGNDEAPGYVSMSGTSMAAPHTAGAAAVLAQEHPGWTGERLKSALTASAKTPRGVTPYDVGAGRVDLTRAIGATVGSEPSSVDFGTPDPWPHDDDTPVTRAVTYRNDGSRPVTLDLDLTATGPDGKAAPTGMVAVSPARLTVPAGGTARATVTADTRLGSADGVYSGAVNATGDGQRVRTAVVVDREVETHTLTLVTTRKDGKRDNEPDVTVAGLDTGKQFTPYDDGKARGGTVTLRLPRGRYAINAVTSTPAGRYAQLVAPHLVLDHDTTVALDGRKARLVKVTAPDRRATLRAGQVVFAARGAKPAYGLSAATDFEAGTTFLGQVGPKAPAGDFIAQIGGVWQRTATSPAYNLVSTRHGGFFDGFTRAFASIRGMARVKTSVATALAKANTAPNTWWSTPGWPSLDQVISPLEGPLRPAPTSSVEQYLSADHGMRWYLGARTQNGTDGEGMVAFAAPRRFQPDRTYRVTLDGGVHGPIVTPTKVVGGLRVGRYYALCVPMFSDGPGDFSYSAQTTVHTRLTSGSKVIGDFTEDTCPNTYANLRAGTARYKLSITADRSKGYRISDHVEGVWTFTSANTPETRAVAWPLSVVRFHPKLSLTGTAKAGARITVPLSLQGPAAVKGQLKSLTVKASYDGGRTWKPVTVHGAASGKPHLILTNPRKPGSVSFRTALADTAGNTYTGTIRNAYRTVR</sequence>
<evidence type="ECO:0000256" key="5">
    <source>
        <dbReference type="PIRSR" id="PIRSR615500-1"/>
    </source>
</evidence>
<evidence type="ECO:0000256" key="6">
    <source>
        <dbReference type="PROSITE-ProRule" id="PRU01240"/>
    </source>
</evidence>
<dbReference type="Pfam" id="PF00082">
    <property type="entry name" value="Peptidase_S8"/>
    <property type="match status" value="1"/>
</dbReference>
<keyword evidence="12" id="KW-1185">Reference proteome</keyword>
<proteinExistence type="inferred from homology"/>
<keyword evidence="9" id="KW-0732">Signal</keyword>
<feature type="active site" description="Charge relay system" evidence="5 6">
    <location>
        <position position="291"/>
    </location>
</feature>